<comment type="caution">
    <text evidence="1">The sequence shown here is derived from an EMBL/GenBank/DDBJ whole genome shotgun (WGS) entry which is preliminary data.</text>
</comment>
<organism evidence="1 2">
    <name type="scientific">Pseudoalteromonas rubra</name>
    <dbReference type="NCBI Taxonomy" id="43658"/>
    <lineage>
        <taxon>Bacteria</taxon>
        <taxon>Pseudomonadati</taxon>
        <taxon>Pseudomonadota</taxon>
        <taxon>Gammaproteobacteria</taxon>
        <taxon>Alteromonadales</taxon>
        <taxon>Pseudoalteromonadaceae</taxon>
        <taxon>Pseudoalteromonas</taxon>
    </lineage>
</organism>
<sequence>MEFIRLSQLVLRAFYNSYCCIGMLISNINASVLTQYTVFYDNR</sequence>
<evidence type="ECO:0000313" key="2">
    <source>
        <dbReference type="Proteomes" id="UP000016480"/>
    </source>
</evidence>
<gene>
    <name evidence="1" type="ORF">PRUB_b0714</name>
</gene>
<reference evidence="1 2" key="1">
    <citation type="journal article" date="2012" name="J. Bacteriol.">
        <title>Genome sequence of the cycloprodigiosin-producing bacterial strain Pseudoalteromonas rubra ATCC 29570(T).</title>
        <authorList>
            <person name="Xie B.B."/>
            <person name="Shu Y.L."/>
            <person name="Qin Q.L."/>
            <person name="Rong J.C."/>
            <person name="Zhang X.Y."/>
            <person name="Chen X.L."/>
            <person name="Zhou B.C."/>
            <person name="Zhang Y.Z."/>
        </authorList>
    </citation>
    <scope>NUCLEOTIDE SEQUENCE [LARGE SCALE GENOMIC DNA]</scope>
    <source>
        <strain evidence="1 2">DSM 6842</strain>
    </source>
</reference>
<protein>
    <submittedName>
        <fullName evidence="1">Uncharacterized protein</fullName>
    </submittedName>
</protein>
<name>A0A8T0C2L9_9GAMM</name>
<dbReference type="Proteomes" id="UP000016480">
    <property type="component" value="Unassembled WGS sequence"/>
</dbReference>
<proteinExistence type="predicted"/>
<accession>A0A8T0C2L9</accession>
<dbReference type="EMBL" id="AHCD03000044">
    <property type="protein sequence ID" value="KAF7781481.1"/>
    <property type="molecule type" value="Genomic_DNA"/>
</dbReference>
<evidence type="ECO:0000313" key="1">
    <source>
        <dbReference type="EMBL" id="KAF7781481.1"/>
    </source>
</evidence>
<dbReference type="AlphaFoldDB" id="A0A8T0C2L9"/>